<evidence type="ECO:0000313" key="2">
    <source>
        <dbReference type="EMBL" id="KER28319.1"/>
    </source>
</evidence>
<organism evidence="2 3">
    <name type="scientific">Opisthorchis viverrini</name>
    <name type="common">Southeast Asian liver fluke</name>
    <dbReference type="NCBI Taxonomy" id="6198"/>
    <lineage>
        <taxon>Eukaryota</taxon>
        <taxon>Metazoa</taxon>
        <taxon>Spiralia</taxon>
        <taxon>Lophotrochozoa</taxon>
        <taxon>Platyhelminthes</taxon>
        <taxon>Trematoda</taxon>
        <taxon>Digenea</taxon>
        <taxon>Opisthorchiida</taxon>
        <taxon>Opisthorchiata</taxon>
        <taxon>Opisthorchiidae</taxon>
        <taxon>Opisthorchis</taxon>
    </lineage>
</organism>
<name>A0A075AG26_OPIVI</name>
<evidence type="ECO:0000256" key="1">
    <source>
        <dbReference type="SAM" id="MobiDB-lite"/>
    </source>
</evidence>
<proteinExistence type="predicted"/>
<dbReference type="AlphaFoldDB" id="A0A075AG26"/>
<feature type="compositionally biased region" description="Polar residues" evidence="1">
    <location>
        <begin position="66"/>
        <end position="78"/>
    </location>
</feature>
<dbReference type="RefSeq" id="XP_009167956.1">
    <property type="nucleotide sequence ID" value="XM_009169692.1"/>
</dbReference>
<sequence>MSHSSGDPGREQERVSSPHDHRTIAHRRNLPQGPDAGTVQARVPTGQNYSNGHIGEILRNSDRTHGSLNTFVRSNPRTNQDHPRSAARHRLFVGTSSTIKCLIVVGTGGSPPNLTEISPRFEFFGMGPDQALAVSTPTTPPPYFPTPGEFAVKQPPHFEHI</sequence>
<gene>
    <name evidence="2" type="ORF">T265_04846</name>
</gene>
<keyword evidence="3" id="KW-1185">Reference proteome</keyword>
<dbReference type="GeneID" id="20319028"/>
<dbReference type="EMBL" id="KL596702">
    <property type="protein sequence ID" value="KER28319.1"/>
    <property type="molecule type" value="Genomic_DNA"/>
</dbReference>
<dbReference type="CTD" id="20319028"/>
<dbReference type="Proteomes" id="UP000054324">
    <property type="component" value="Unassembled WGS sequence"/>
</dbReference>
<feature type="compositionally biased region" description="Basic and acidic residues" evidence="1">
    <location>
        <begin position="8"/>
        <end position="23"/>
    </location>
</feature>
<evidence type="ECO:0000313" key="3">
    <source>
        <dbReference type="Proteomes" id="UP000054324"/>
    </source>
</evidence>
<protein>
    <submittedName>
        <fullName evidence="2">Uncharacterized protein</fullName>
    </submittedName>
</protein>
<feature type="region of interest" description="Disordered" evidence="1">
    <location>
        <begin position="1"/>
        <end position="37"/>
    </location>
</feature>
<feature type="region of interest" description="Disordered" evidence="1">
    <location>
        <begin position="58"/>
        <end position="86"/>
    </location>
</feature>
<accession>A0A075AG26</accession>
<reference evidence="2 3" key="1">
    <citation type="submission" date="2013-11" db="EMBL/GenBank/DDBJ databases">
        <title>Opisthorchis viverrini - life in the bile duct.</title>
        <authorList>
            <person name="Young N.D."/>
            <person name="Nagarajan N."/>
            <person name="Lin S.J."/>
            <person name="Korhonen P.K."/>
            <person name="Jex A.R."/>
            <person name="Hall R.S."/>
            <person name="Safavi-Hemami H."/>
            <person name="Kaewkong W."/>
            <person name="Bertrand D."/>
            <person name="Gao S."/>
            <person name="Seet Q."/>
            <person name="Wongkham S."/>
            <person name="Teh B.T."/>
            <person name="Wongkham C."/>
            <person name="Intapan P.M."/>
            <person name="Maleewong W."/>
            <person name="Yang X."/>
            <person name="Hu M."/>
            <person name="Wang Z."/>
            <person name="Hofmann A."/>
            <person name="Sternberg P.W."/>
            <person name="Tan P."/>
            <person name="Wang J."/>
            <person name="Gasser R.B."/>
        </authorList>
    </citation>
    <scope>NUCLEOTIDE SEQUENCE [LARGE SCALE GENOMIC DNA]</scope>
</reference>
<dbReference type="KEGG" id="ovi:T265_04846"/>